<dbReference type="CDD" id="cd06261">
    <property type="entry name" value="TM_PBP2"/>
    <property type="match status" value="2"/>
</dbReference>
<evidence type="ECO:0000256" key="2">
    <source>
        <dbReference type="ARBA" id="ARBA00022692"/>
    </source>
</evidence>
<feature type="transmembrane region" description="Helical" evidence="5">
    <location>
        <begin position="657"/>
        <end position="681"/>
    </location>
</feature>
<keyword evidence="3 5" id="KW-1133">Transmembrane helix</keyword>
<name>A0A2T5BBB6_MYCDI</name>
<feature type="transmembrane region" description="Helical" evidence="5">
    <location>
        <begin position="12"/>
        <end position="34"/>
    </location>
</feature>
<keyword evidence="2 5" id="KW-0812">Transmembrane</keyword>
<feature type="domain" description="ABC transmembrane type-1" evidence="6">
    <location>
        <begin position="184"/>
        <end position="391"/>
    </location>
</feature>
<evidence type="ECO:0000256" key="4">
    <source>
        <dbReference type="ARBA" id="ARBA00023136"/>
    </source>
</evidence>
<feature type="transmembrane region" description="Helical" evidence="5">
    <location>
        <begin position="268"/>
        <end position="290"/>
    </location>
</feature>
<dbReference type="PANTHER" id="PTHR43496:SF1">
    <property type="entry name" value="POLYGALACTURONAN_RHAMNOGALACTURONAN TRANSPORT SYSTEM PERMEASE PROTEIN YTEP"/>
    <property type="match status" value="1"/>
</dbReference>
<keyword evidence="4 5" id="KW-0472">Membrane</keyword>
<feature type="transmembrane region" description="Helical" evidence="5">
    <location>
        <begin position="416"/>
        <end position="449"/>
    </location>
</feature>
<evidence type="ECO:0000256" key="5">
    <source>
        <dbReference type="RuleBase" id="RU363032"/>
    </source>
</evidence>
<comment type="caution">
    <text evidence="7">The sequence shown here is derived from an EMBL/GenBank/DDBJ whole genome shotgun (WGS) entry which is preliminary data.</text>
</comment>
<dbReference type="OrthoDB" id="7908600at2"/>
<dbReference type="GO" id="GO:0055085">
    <property type="term" value="P:transmembrane transport"/>
    <property type="evidence" value="ECO:0007669"/>
    <property type="project" value="InterPro"/>
</dbReference>
<sequence>MTVSARNVPGIVLSAIIAAVLVLFIAYPLGTVLVESFVIRGPMTLERISAVTSHALEAMPPEERSQATERWVATATEAETVDATAAAFELTGIPVTWDRKAPYSDQSVRATAAVAALSPQERASFDEAYPLAHIALHKRIALAFKVKDALGQDGFDELRLGSESRFGLDNYLEVMRDSQLRTAAFNSLRLAFCAMLSTVCLAFALAYGVNFGGVRWPGVTRAVLLTPLVAPPVLIATATVMLFGRRGLATFTFLDQWLGLIDAEKSNIYGFAGVLIAQTLAFMPAAFIVFDNVMRKHNGNLDEASANLGARHAQTFARVTLPMTWPAIKRAVVLVFILSLTDFGNPMLLGNDMPVLAELIYDQITAFQNTPLAAAICVWLLIPSLIIYLMLESVGRRKRYSSAGAGGRRSELALPLGWRAVLSGLTTTVALIILAIYVTMALGAVVRVWGVDWSFTLGYFTDAGVDVGLAGTGYGSSDRGLGLVWSSVSLALVAAPIGGLLGIVVGYVIERLRPPGANIIFFIAMAPAIVPGIIFGIGYIVAFNLPFGVKALALTGTSAILVLNILFSNLFVGVLAARAALQGLDPAIEEAAEGLGAGLVTRFVRVILPMLRPALLLGSLYVFIDGLTTLSSVIFLVSGNHKLASVAIFNHATSGEFGYAGAKSLLLLLFALTAMALVWLLDAPGNNRARDLGRRLKAVAERRRAVPARPEKA</sequence>
<feature type="domain" description="ABC transmembrane type-1" evidence="6">
    <location>
        <begin position="484"/>
        <end position="678"/>
    </location>
</feature>
<evidence type="ECO:0000256" key="3">
    <source>
        <dbReference type="ARBA" id="ARBA00022989"/>
    </source>
</evidence>
<evidence type="ECO:0000256" key="1">
    <source>
        <dbReference type="ARBA" id="ARBA00004651"/>
    </source>
</evidence>
<dbReference type="Pfam" id="PF00528">
    <property type="entry name" value="BPD_transp_1"/>
    <property type="match status" value="2"/>
</dbReference>
<comment type="subcellular location">
    <subcellularLocation>
        <location evidence="1 5">Cell membrane</location>
        <topology evidence="1 5">Multi-pass membrane protein</topology>
    </subcellularLocation>
</comment>
<dbReference type="InterPro" id="IPR000515">
    <property type="entry name" value="MetI-like"/>
</dbReference>
<feature type="transmembrane region" description="Helical" evidence="5">
    <location>
        <begin position="614"/>
        <end position="637"/>
    </location>
</feature>
<feature type="transmembrane region" description="Helical" evidence="5">
    <location>
        <begin position="331"/>
        <end position="350"/>
    </location>
</feature>
<dbReference type="AlphaFoldDB" id="A0A2T5BBB6"/>
<keyword evidence="8" id="KW-1185">Reference proteome</keyword>
<protein>
    <submittedName>
        <fullName evidence="7">Iron(III) transport system permease protein</fullName>
    </submittedName>
</protein>
<dbReference type="PANTHER" id="PTHR43496">
    <property type="entry name" value="PROTEIN LPLB"/>
    <property type="match status" value="1"/>
</dbReference>
<proteinExistence type="inferred from homology"/>
<feature type="transmembrane region" description="Helical" evidence="5">
    <location>
        <begin position="483"/>
        <end position="509"/>
    </location>
</feature>
<dbReference type="SUPFAM" id="SSF161098">
    <property type="entry name" value="MetI-like"/>
    <property type="match status" value="2"/>
</dbReference>
<dbReference type="PROSITE" id="PS50928">
    <property type="entry name" value="ABC_TM1"/>
    <property type="match status" value="2"/>
</dbReference>
<dbReference type="EMBL" id="PZZZ01000003">
    <property type="protein sequence ID" value="PTM96280.1"/>
    <property type="molecule type" value="Genomic_DNA"/>
</dbReference>
<evidence type="ECO:0000259" key="6">
    <source>
        <dbReference type="PROSITE" id="PS50928"/>
    </source>
</evidence>
<reference evidence="7 8" key="1">
    <citation type="submission" date="2018-04" db="EMBL/GenBank/DDBJ databases">
        <title>Genomic Encyclopedia of Type Strains, Phase IV (KMG-IV): sequencing the most valuable type-strain genomes for metagenomic binning, comparative biology and taxonomic classification.</title>
        <authorList>
            <person name="Goeker M."/>
        </authorList>
    </citation>
    <scope>NUCLEOTIDE SEQUENCE [LARGE SCALE GENOMIC DNA]</scope>
    <source>
        <strain evidence="7 8">DSM 7138</strain>
    </source>
</reference>
<comment type="similarity">
    <text evidence="5">Belongs to the binding-protein-dependent transport system permease family.</text>
</comment>
<keyword evidence="5" id="KW-0813">Transport</keyword>
<feature type="transmembrane region" description="Helical" evidence="5">
    <location>
        <begin position="551"/>
        <end position="577"/>
    </location>
</feature>
<feature type="transmembrane region" description="Helical" evidence="5">
    <location>
        <begin position="222"/>
        <end position="244"/>
    </location>
</feature>
<dbReference type="InterPro" id="IPR035906">
    <property type="entry name" value="MetI-like_sf"/>
</dbReference>
<dbReference type="Proteomes" id="UP000241247">
    <property type="component" value="Unassembled WGS sequence"/>
</dbReference>
<dbReference type="RefSeq" id="WP_108002349.1">
    <property type="nucleotide sequence ID" value="NZ_JBHEEX010000002.1"/>
</dbReference>
<organism evidence="7 8">
    <name type="scientific">Mycoplana dimorpha</name>
    <dbReference type="NCBI Taxonomy" id="28320"/>
    <lineage>
        <taxon>Bacteria</taxon>
        <taxon>Pseudomonadati</taxon>
        <taxon>Pseudomonadota</taxon>
        <taxon>Alphaproteobacteria</taxon>
        <taxon>Hyphomicrobiales</taxon>
        <taxon>Rhizobiaceae</taxon>
        <taxon>Mycoplana</taxon>
    </lineage>
</organism>
<evidence type="ECO:0000313" key="8">
    <source>
        <dbReference type="Proteomes" id="UP000241247"/>
    </source>
</evidence>
<dbReference type="GO" id="GO:0005886">
    <property type="term" value="C:plasma membrane"/>
    <property type="evidence" value="ECO:0007669"/>
    <property type="project" value="UniProtKB-SubCell"/>
</dbReference>
<gene>
    <name evidence="7" type="ORF">C7449_103294</name>
</gene>
<evidence type="ECO:0000313" key="7">
    <source>
        <dbReference type="EMBL" id="PTM96280.1"/>
    </source>
</evidence>
<feature type="transmembrane region" description="Helical" evidence="5">
    <location>
        <begin position="188"/>
        <end position="210"/>
    </location>
</feature>
<feature type="transmembrane region" description="Helical" evidence="5">
    <location>
        <begin position="521"/>
        <end position="545"/>
    </location>
</feature>
<feature type="transmembrane region" description="Helical" evidence="5">
    <location>
        <begin position="370"/>
        <end position="391"/>
    </location>
</feature>
<dbReference type="Gene3D" id="1.10.3720.10">
    <property type="entry name" value="MetI-like"/>
    <property type="match status" value="2"/>
</dbReference>
<accession>A0A2T5BBB6</accession>